<dbReference type="AlphaFoldDB" id="A0A395SCA5"/>
<dbReference type="EMBL" id="PXOF01000055">
    <property type="protein sequence ID" value="RGP70046.1"/>
    <property type="molecule type" value="Genomic_DNA"/>
</dbReference>
<accession>A0A395SCA5</accession>
<sequence length="124" mass="14017">MEESGMLLPKEFQKLAGFGTGLSSEQRWYAAWEKLFPCLISPSSAYFESRVDLLHRYAPEKTRRLLGPAMTPAFDLAMQPMLSGPLSEVPNVLDLDELHLDHDGVFPDPSALHPDEQWAPYIEE</sequence>
<dbReference type="STRING" id="5514.A0A395SCA5"/>
<proteinExistence type="predicted"/>
<comment type="caution">
    <text evidence="1">The sequence shown here is derived from an EMBL/GenBank/DDBJ whole genome shotgun (WGS) entry which is preliminary data.</text>
</comment>
<reference evidence="1 2" key="1">
    <citation type="journal article" date="2018" name="PLoS Pathog.">
        <title>Evolution of structural diversity of trichothecenes, a family of toxins produced by plant pathogenic and entomopathogenic fungi.</title>
        <authorList>
            <person name="Proctor R.H."/>
            <person name="McCormick S.P."/>
            <person name="Kim H.S."/>
            <person name="Cardoza R.E."/>
            <person name="Stanley A.M."/>
            <person name="Lindo L."/>
            <person name="Kelly A."/>
            <person name="Brown D.W."/>
            <person name="Lee T."/>
            <person name="Vaughan M.M."/>
            <person name="Alexander N.J."/>
            <person name="Busman M."/>
            <person name="Gutierrez S."/>
        </authorList>
    </citation>
    <scope>NUCLEOTIDE SEQUENCE [LARGE SCALE GENOMIC DNA]</scope>
    <source>
        <strain evidence="1 2">NRRL 3299</strain>
    </source>
</reference>
<evidence type="ECO:0000313" key="1">
    <source>
        <dbReference type="EMBL" id="RGP70046.1"/>
    </source>
</evidence>
<evidence type="ECO:0000313" key="2">
    <source>
        <dbReference type="Proteomes" id="UP000266152"/>
    </source>
</evidence>
<organism evidence="1 2">
    <name type="scientific">Fusarium sporotrichioides</name>
    <dbReference type="NCBI Taxonomy" id="5514"/>
    <lineage>
        <taxon>Eukaryota</taxon>
        <taxon>Fungi</taxon>
        <taxon>Dikarya</taxon>
        <taxon>Ascomycota</taxon>
        <taxon>Pezizomycotina</taxon>
        <taxon>Sordariomycetes</taxon>
        <taxon>Hypocreomycetidae</taxon>
        <taxon>Hypocreales</taxon>
        <taxon>Nectriaceae</taxon>
        <taxon>Fusarium</taxon>
    </lineage>
</organism>
<gene>
    <name evidence="1" type="ORF">FSPOR_4338</name>
</gene>
<keyword evidence="2" id="KW-1185">Reference proteome</keyword>
<name>A0A395SCA5_FUSSP</name>
<protein>
    <submittedName>
        <fullName evidence="1">Ankyrin 3</fullName>
    </submittedName>
</protein>
<dbReference type="Proteomes" id="UP000266152">
    <property type="component" value="Unassembled WGS sequence"/>
</dbReference>